<dbReference type="EC" id="2.7.7.77" evidence="8"/>
<proteinExistence type="inferred from homology"/>
<dbReference type="InterPro" id="IPR029044">
    <property type="entry name" value="Nucleotide-diphossugar_trans"/>
</dbReference>
<keyword evidence="4 8" id="KW-0547">Nucleotide-binding</keyword>
<protein>
    <recommendedName>
        <fullName evidence="8">Probable molybdenum cofactor guanylyltransferase</fullName>
        <shortName evidence="8">MoCo guanylyltransferase</shortName>
        <ecNumber evidence="8">2.7.7.77</ecNumber>
    </recommendedName>
    <alternativeName>
        <fullName evidence="8">GTP:molybdopterin guanylyltransferase</fullName>
    </alternativeName>
    <alternativeName>
        <fullName evidence="8">Mo-MPT guanylyltransferase</fullName>
    </alternativeName>
    <alternativeName>
        <fullName evidence="8">Molybdopterin guanylyltransferase</fullName>
    </alternativeName>
    <alternativeName>
        <fullName evidence="8">Molybdopterin-guanine dinucleotide synthase</fullName>
        <shortName evidence="8">MGD synthase</shortName>
    </alternativeName>
</protein>
<dbReference type="HAMAP" id="MF_00316">
    <property type="entry name" value="MobA"/>
    <property type="match status" value="1"/>
</dbReference>
<comment type="subcellular location">
    <subcellularLocation>
        <location evidence="8">Cytoplasm</location>
    </subcellularLocation>
</comment>
<comment type="cofactor">
    <cofactor evidence="8">
        <name>Mg(2+)</name>
        <dbReference type="ChEBI" id="CHEBI:18420"/>
    </cofactor>
</comment>
<feature type="binding site" evidence="8">
    <location>
        <begin position="8"/>
        <end position="10"/>
    </location>
    <ligand>
        <name>GTP</name>
        <dbReference type="ChEBI" id="CHEBI:37565"/>
    </ligand>
</feature>
<feature type="binding site" evidence="8">
    <location>
        <position position="94"/>
    </location>
    <ligand>
        <name>Mg(2+)</name>
        <dbReference type="ChEBI" id="CHEBI:18420"/>
    </ligand>
</feature>
<organism evidence="10 11">
    <name type="scientific">Anaerobacillus arseniciselenatis</name>
    <dbReference type="NCBI Taxonomy" id="85682"/>
    <lineage>
        <taxon>Bacteria</taxon>
        <taxon>Bacillati</taxon>
        <taxon>Bacillota</taxon>
        <taxon>Bacilli</taxon>
        <taxon>Bacillales</taxon>
        <taxon>Bacillaceae</taxon>
        <taxon>Anaerobacillus</taxon>
    </lineage>
</organism>
<evidence type="ECO:0000259" key="9">
    <source>
        <dbReference type="Pfam" id="PF12804"/>
    </source>
</evidence>
<evidence type="ECO:0000256" key="4">
    <source>
        <dbReference type="ARBA" id="ARBA00022741"/>
    </source>
</evidence>
<dbReference type="SUPFAM" id="SSF53448">
    <property type="entry name" value="Nucleotide-diphospho-sugar transferases"/>
    <property type="match status" value="1"/>
</dbReference>
<dbReference type="GO" id="GO:0006777">
    <property type="term" value="P:Mo-molybdopterin cofactor biosynthetic process"/>
    <property type="evidence" value="ECO:0007669"/>
    <property type="project" value="UniProtKB-KW"/>
</dbReference>
<sequence length="197" mass="22055">MDAGVIILAGGKSSRMGQNKALLPINGLANIERIKNQLASTFENIILVTNDKEKYRFLNIPTVSDNYQNKGPLAGIEAGLSASNNDVNIVVACDMPFVSDEIAQFLVQESEGFDAVIPVINGKQHPLFAVYKKTVLSEVTECIQSDQLRLKHLLQRMKVNYISEEKLLNKEIDNIEQVFYNMNHPSEYEEAKKLAEK</sequence>
<comment type="catalytic activity">
    <reaction evidence="8">
        <text>Mo-molybdopterin + GTP + H(+) = Mo-molybdopterin guanine dinucleotide + diphosphate</text>
        <dbReference type="Rhea" id="RHEA:34243"/>
        <dbReference type="ChEBI" id="CHEBI:15378"/>
        <dbReference type="ChEBI" id="CHEBI:33019"/>
        <dbReference type="ChEBI" id="CHEBI:37565"/>
        <dbReference type="ChEBI" id="CHEBI:71302"/>
        <dbReference type="ChEBI" id="CHEBI:71310"/>
        <dbReference type="EC" id="2.7.7.77"/>
    </reaction>
</comment>
<keyword evidence="1 8" id="KW-0963">Cytoplasm</keyword>
<dbReference type="PANTHER" id="PTHR19136">
    <property type="entry name" value="MOLYBDENUM COFACTOR GUANYLYLTRANSFERASE"/>
    <property type="match status" value="1"/>
</dbReference>
<evidence type="ECO:0000313" key="11">
    <source>
        <dbReference type="Proteomes" id="UP000180098"/>
    </source>
</evidence>
<comment type="domain">
    <text evidence="8">The N-terminal domain determines nucleotide recognition and specific binding, while the C-terminal domain determines the specific binding to the target protein.</text>
</comment>
<feature type="binding site" evidence="8">
    <location>
        <position position="65"/>
    </location>
    <ligand>
        <name>GTP</name>
        <dbReference type="ChEBI" id="CHEBI:37565"/>
    </ligand>
</feature>
<reference evidence="10 11" key="1">
    <citation type="submission" date="2016-10" db="EMBL/GenBank/DDBJ databases">
        <title>Draft genome sequences of four alkaliphilic bacteria belonging to the Anaerobacillus genus.</title>
        <authorList>
            <person name="Bassil N.M."/>
            <person name="Lloyd J.R."/>
        </authorList>
    </citation>
    <scope>NUCLEOTIDE SEQUENCE [LARGE SCALE GENOMIC DNA]</scope>
    <source>
        <strain evidence="10 11">DSM 15340</strain>
    </source>
</reference>
<dbReference type="PANTHER" id="PTHR19136:SF81">
    <property type="entry name" value="MOLYBDENUM COFACTOR GUANYLYLTRANSFERASE"/>
    <property type="match status" value="1"/>
</dbReference>
<keyword evidence="5 8" id="KW-0460">Magnesium</keyword>
<evidence type="ECO:0000256" key="1">
    <source>
        <dbReference type="ARBA" id="ARBA00022490"/>
    </source>
</evidence>
<dbReference type="OrthoDB" id="9788394at2"/>
<dbReference type="RefSeq" id="WP_071313576.1">
    <property type="nucleotide sequence ID" value="NZ_MLQQ01000026.1"/>
</dbReference>
<keyword evidence="10" id="KW-0548">Nucleotidyltransferase</keyword>
<comment type="similarity">
    <text evidence="8">Belongs to the MobA family.</text>
</comment>
<evidence type="ECO:0000256" key="8">
    <source>
        <dbReference type="HAMAP-Rule" id="MF_00316"/>
    </source>
</evidence>
<comment type="caution">
    <text evidence="8">Lacks conserved residue(s) required for the propagation of feature annotation.</text>
</comment>
<keyword evidence="2 8" id="KW-0808">Transferase</keyword>
<keyword evidence="6 8" id="KW-0342">GTP-binding</keyword>
<comment type="function">
    <text evidence="8">Transfers a GMP moiety from GTP to Mo-molybdopterin (Mo-MPT) cofactor (Moco or molybdenum cofactor) to form Mo-molybdopterin guanine dinucleotide (Mo-MGD) cofactor.</text>
</comment>
<gene>
    <name evidence="8" type="primary">mobA</name>
    <name evidence="10" type="ORF">BKP35_11950</name>
</gene>
<accession>A0A1S2LHT9</accession>
<dbReference type="CDD" id="cd02503">
    <property type="entry name" value="MobA"/>
    <property type="match status" value="1"/>
</dbReference>
<comment type="caution">
    <text evidence="10">The sequence shown here is derived from an EMBL/GenBank/DDBJ whole genome shotgun (WGS) entry which is preliminary data.</text>
</comment>
<dbReference type="Proteomes" id="UP000180098">
    <property type="component" value="Unassembled WGS sequence"/>
</dbReference>
<dbReference type="AlphaFoldDB" id="A0A1S2LHT9"/>
<evidence type="ECO:0000256" key="3">
    <source>
        <dbReference type="ARBA" id="ARBA00022723"/>
    </source>
</evidence>
<dbReference type="GO" id="GO:0061603">
    <property type="term" value="F:molybdenum cofactor guanylyltransferase activity"/>
    <property type="evidence" value="ECO:0007669"/>
    <property type="project" value="UniProtKB-EC"/>
</dbReference>
<dbReference type="Gene3D" id="3.90.550.10">
    <property type="entry name" value="Spore Coat Polysaccharide Biosynthesis Protein SpsA, Chain A"/>
    <property type="match status" value="1"/>
</dbReference>
<feature type="domain" description="MobA-like NTP transferase" evidence="9">
    <location>
        <begin position="5"/>
        <end position="156"/>
    </location>
</feature>
<evidence type="ECO:0000313" key="10">
    <source>
        <dbReference type="EMBL" id="OIJ11643.1"/>
    </source>
</evidence>
<feature type="binding site" evidence="8">
    <location>
        <position position="20"/>
    </location>
    <ligand>
        <name>GTP</name>
        <dbReference type="ChEBI" id="CHEBI:37565"/>
    </ligand>
</feature>
<evidence type="ECO:0000256" key="5">
    <source>
        <dbReference type="ARBA" id="ARBA00022842"/>
    </source>
</evidence>
<keyword evidence="3 8" id="KW-0479">Metal-binding</keyword>
<dbReference type="GO" id="GO:0046872">
    <property type="term" value="F:metal ion binding"/>
    <property type="evidence" value="ECO:0007669"/>
    <property type="project" value="UniProtKB-KW"/>
</dbReference>
<dbReference type="Pfam" id="PF12804">
    <property type="entry name" value="NTP_transf_3"/>
    <property type="match status" value="1"/>
</dbReference>
<dbReference type="EMBL" id="MLQQ01000026">
    <property type="protein sequence ID" value="OIJ11643.1"/>
    <property type="molecule type" value="Genomic_DNA"/>
</dbReference>
<dbReference type="InterPro" id="IPR025877">
    <property type="entry name" value="MobA-like_NTP_Trfase"/>
</dbReference>
<name>A0A1S2LHT9_9BACI</name>
<keyword evidence="7 8" id="KW-0501">Molybdenum cofactor biosynthesis</keyword>
<evidence type="ECO:0000256" key="2">
    <source>
        <dbReference type="ARBA" id="ARBA00022679"/>
    </source>
</evidence>
<dbReference type="InterPro" id="IPR013482">
    <property type="entry name" value="Molybde_CF_guanTrfase"/>
</dbReference>
<dbReference type="GO" id="GO:0005525">
    <property type="term" value="F:GTP binding"/>
    <property type="evidence" value="ECO:0007669"/>
    <property type="project" value="UniProtKB-UniRule"/>
</dbReference>
<feature type="binding site" evidence="8">
    <location>
        <position position="94"/>
    </location>
    <ligand>
        <name>GTP</name>
        <dbReference type="ChEBI" id="CHEBI:37565"/>
    </ligand>
</feature>
<evidence type="ECO:0000256" key="6">
    <source>
        <dbReference type="ARBA" id="ARBA00023134"/>
    </source>
</evidence>
<keyword evidence="11" id="KW-1185">Reference proteome</keyword>
<evidence type="ECO:0000256" key="7">
    <source>
        <dbReference type="ARBA" id="ARBA00023150"/>
    </source>
</evidence>
<dbReference type="GO" id="GO:0005737">
    <property type="term" value="C:cytoplasm"/>
    <property type="evidence" value="ECO:0007669"/>
    <property type="project" value="UniProtKB-SubCell"/>
</dbReference>